<dbReference type="Pfam" id="PF01609">
    <property type="entry name" value="DDE_Tnp_1"/>
    <property type="match status" value="1"/>
</dbReference>
<evidence type="ECO:0000313" key="2">
    <source>
        <dbReference type="EMBL" id="QDT75204.1"/>
    </source>
</evidence>
<name>A0A517U3K1_9BACT</name>
<dbReference type="InterPro" id="IPR002559">
    <property type="entry name" value="Transposase_11"/>
</dbReference>
<dbReference type="Proteomes" id="UP000317909">
    <property type="component" value="Chromosome"/>
</dbReference>
<evidence type="ECO:0000259" key="1">
    <source>
        <dbReference type="Pfam" id="PF01609"/>
    </source>
</evidence>
<dbReference type="GO" id="GO:0003677">
    <property type="term" value="F:DNA binding"/>
    <property type="evidence" value="ECO:0007669"/>
    <property type="project" value="InterPro"/>
</dbReference>
<proteinExistence type="predicted"/>
<dbReference type="AlphaFoldDB" id="A0A517U3K1"/>
<keyword evidence="3" id="KW-1185">Reference proteome</keyword>
<dbReference type="OrthoDB" id="258443at2"/>
<dbReference type="GO" id="GO:0004803">
    <property type="term" value="F:transposase activity"/>
    <property type="evidence" value="ECO:0007669"/>
    <property type="project" value="InterPro"/>
</dbReference>
<evidence type="ECO:0000313" key="3">
    <source>
        <dbReference type="Proteomes" id="UP000317909"/>
    </source>
</evidence>
<gene>
    <name evidence="2" type="ORF">I41_44140</name>
</gene>
<accession>A0A517U3K1</accession>
<sequence length="284" mass="31777">MSAKRNTLLDVARLSLRLASRYMQPYSHLKSPKKFTQAQLMTCLILRAYLKTTYRGVIDVLDASAELQKWLDLKRLPHYSTLKYFADRSDTLAIVDAMLAEIVQAVAGENEAVAIDSTGVETTSASAYFRTRSGLQRKKYVKLSVCVLCGSMTPAALAVSWGPCNDKAVARELLDKSKAAVQPRTLFAEAGYDAEWVHQYCRDGWGVTSWIPPAVHRQDGQINGKHRSKMTPRRLKRNGYGQRWIVESFMSGLKRTTGSMLAARHQASLFAEAALQVLAYAIRR</sequence>
<dbReference type="KEGG" id="llh:I41_44140"/>
<feature type="domain" description="Transposase IS4-like" evidence="1">
    <location>
        <begin position="111"/>
        <end position="281"/>
    </location>
</feature>
<dbReference type="EMBL" id="CP036339">
    <property type="protein sequence ID" value="QDT75204.1"/>
    <property type="molecule type" value="Genomic_DNA"/>
</dbReference>
<reference evidence="2 3" key="1">
    <citation type="submission" date="2019-02" db="EMBL/GenBank/DDBJ databases">
        <title>Deep-cultivation of Planctomycetes and their phenomic and genomic characterization uncovers novel biology.</title>
        <authorList>
            <person name="Wiegand S."/>
            <person name="Jogler M."/>
            <person name="Boedeker C."/>
            <person name="Pinto D."/>
            <person name="Vollmers J."/>
            <person name="Rivas-Marin E."/>
            <person name="Kohn T."/>
            <person name="Peeters S.H."/>
            <person name="Heuer A."/>
            <person name="Rast P."/>
            <person name="Oberbeckmann S."/>
            <person name="Bunk B."/>
            <person name="Jeske O."/>
            <person name="Meyerdierks A."/>
            <person name="Storesund J.E."/>
            <person name="Kallscheuer N."/>
            <person name="Luecker S."/>
            <person name="Lage O.M."/>
            <person name="Pohl T."/>
            <person name="Merkel B.J."/>
            <person name="Hornburger P."/>
            <person name="Mueller R.-W."/>
            <person name="Bruemmer F."/>
            <person name="Labrenz M."/>
            <person name="Spormann A.M."/>
            <person name="Op den Camp H."/>
            <person name="Overmann J."/>
            <person name="Amann R."/>
            <person name="Jetten M.S.M."/>
            <person name="Mascher T."/>
            <person name="Medema M.H."/>
            <person name="Devos D.P."/>
            <person name="Kaster A.-K."/>
            <person name="Ovreas L."/>
            <person name="Rohde M."/>
            <person name="Galperin M.Y."/>
            <person name="Jogler C."/>
        </authorList>
    </citation>
    <scope>NUCLEOTIDE SEQUENCE [LARGE SCALE GENOMIC DNA]</scope>
    <source>
        <strain evidence="2 3">I41</strain>
    </source>
</reference>
<protein>
    <recommendedName>
        <fullName evidence="1">Transposase IS4-like domain-containing protein</fullName>
    </recommendedName>
</protein>
<organism evidence="2 3">
    <name type="scientific">Lacipirellula limnantheis</name>
    <dbReference type="NCBI Taxonomy" id="2528024"/>
    <lineage>
        <taxon>Bacteria</taxon>
        <taxon>Pseudomonadati</taxon>
        <taxon>Planctomycetota</taxon>
        <taxon>Planctomycetia</taxon>
        <taxon>Pirellulales</taxon>
        <taxon>Lacipirellulaceae</taxon>
        <taxon>Lacipirellula</taxon>
    </lineage>
</organism>
<dbReference type="RefSeq" id="WP_145434888.1">
    <property type="nucleotide sequence ID" value="NZ_CP036339.1"/>
</dbReference>
<dbReference type="GO" id="GO:0006313">
    <property type="term" value="P:DNA transposition"/>
    <property type="evidence" value="ECO:0007669"/>
    <property type="project" value="InterPro"/>
</dbReference>